<organism evidence="1 2">
    <name type="scientific">Bdellovibrio bacteriovorus</name>
    <dbReference type="NCBI Taxonomy" id="959"/>
    <lineage>
        <taxon>Bacteria</taxon>
        <taxon>Pseudomonadati</taxon>
        <taxon>Bdellovibrionota</taxon>
        <taxon>Bdellovibrionia</taxon>
        <taxon>Bdellovibrionales</taxon>
        <taxon>Pseudobdellovibrionaceae</taxon>
        <taxon>Bdellovibrio</taxon>
    </lineage>
</organism>
<name>A0A150WNV2_BDEBC</name>
<dbReference type="Proteomes" id="UP000075320">
    <property type="component" value="Unassembled WGS sequence"/>
</dbReference>
<accession>A0A150WNV2</accession>
<dbReference type="AlphaFoldDB" id="A0A150WNV2"/>
<evidence type="ECO:0000313" key="1">
    <source>
        <dbReference type="EMBL" id="KYG65987.1"/>
    </source>
</evidence>
<comment type="caution">
    <text evidence="1">The sequence shown here is derived from an EMBL/GenBank/DDBJ whole genome shotgun (WGS) entry which is preliminary data.</text>
</comment>
<gene>
    <name evidence="1" type="ORF">AZI86_02655</name>
</gene>
<evidence type="ECO:0000313" key="2">
    <source>
        <dbReference type="Proteomes" id="UP000075320"/>
    </source>
</evidence>
<protein>
    <submittedName>
        <fullName evidence="1">Uncharacterized protein</fullName>
    </submittedName>
</protein>
<reference evidence="1 2" key="1">
    <citation type="submission" date="2016-03" db="EMBL/GenBank/DDBJ databases">
        <authorList>
            <person name="Ploux O."/>
        </authorList>
    </citation>
    <scope>NUCLEOTIDE SEQUENCE [LARGE SCALE GENOMIC DNA]</scope>
    <source>
        <strain evidence="1 2">R0</strain>
    </source>
</reference>
<dbReference type="EMBL" id="LUKE01000001">
    <property type="protein sequence ID" value="KYG65987.1"/>
    <property type="molecule type" value="Genomic_DNA"/>
</dbReference>
<keyword evidence="2" id="KW-1185">Reference proteome</keyword>
<proteinExistence type="predicted"/>
<sequence>MPLPTSAGKWFFAKSDLGFVLRFFYQEHLASLKLKLPLKAVKNDLTCRTFSGFSKIFLKISKQRNKRRKVLDLS</sequence>